<keyword evidence="7" id="KW-0812">Transmembrane</keyword>
<keyword evidence="2" id="KW-0964">Secreted</keyword>
<dbReference type="EMBL" id="WBNB01001244">
    <property type="protein sequence ID" value="NXB88443.1"/>
    <property type="molecule type" value="Genomic_DNA"/>
</dbReference>
<evidence type="ECO:0000256" key="5">
    <source>
        <dbReference type="PROSITE-ProRule" id="PRU00196"/>
    </source>
</evidence>
<dbReference type="Pfam" id="PF00530">
    <property type="entry name" value="SRCR"/>
    <property type="match status" value="1"/>
</dbReference>
<evidence type="ECO:0000256" key="2">
    <source>
        <dbReference type="ARBA" id="ARBA00022530"/>
    </source>
</evidence>
<evidence type="ECO:0000259" key="8">
    <source>
        <dbReference type="PROSITE" id="PS50287"/>
    </source>
</evidence>
<keyword evidence="10" id="KW-1185">Reference proteome</keyword>
<accession>A0A851KF02</accession>
<evidence type="ECO:0000256" key="7">
    <source>
        <dbReference type="SAM" id="Phobius"/>
    </source>
</evidence>
<protein>
    <submittedName>
        <fullName evidence="9">MARCO protein</fullName>
    </submittedName>
</protein>
<dbReference type="SMART" id="SM00202">
    <property type="entry name" value="SR"/>
    <property type="match status" value="1"/>
</dbReference>
<dbReference type="Gene3D" id="3.10.250.10">
    <property type="entry name" value="SRCR-like domain"/>
    <property type="match status" value="1"/>
</dbReference>
<feature type="non-terminal residue" evidence="9">
    <location>
        <position position="1"/>
    </location>
</feature>
<dbReference type="AlphaFoldDB" id="A0A851KF02"/>
<dbReference type="PROSITE" id="PS50287">
    <property type="entry name" value="SRCR_2"/>
    <property type="match status" value="1"/>
</dbReference>
<feature type="compositionally biased region" description="Basic and acidic residues" evidence="6">
    <location>
        <begin position="280"/>
        <end position="289"/>
    </location>
</feature>
<dbReference type="InterPro" id="IPR036772">
    <property type="entry name" value="SRCR-like_dom_sf"/>
</dbReference>
<evidence type="ECO:0000313" key="9">
    <source>
        <dbReference type="EMBL" id="NXB88443.1"/>
    </source>
</evidence>
<dbReference type="InterPro" id="IPR050149">
    <property type="entry name" value="Collagen_superfamily"/>
</dbReference>
<reference evidence="9" key="1">
    <citation type="submission" date="2019-09" db="EMBL/GenBank/DDBJ databases">
        <title>Bird 10,000 Genomes (B10K) Project - Family phase.</title>
        <authorList>
            <person name="Zhang G."/>
        </authorList>
    </citation>
    <scope>NUCLEOTIDE SEQUENCE</scope>
    <source>
        <strain evidence="9">OUT-0048</strain>
        <tissue evidence="9">Muscle</tissue>
    </source>
</reference>
<dbReference type="PANTHER" id="PTHR24023">
    <property type="entry name" value="COLLAGEN ALPHA"/>
    <property type="match status" value="1"/>
</dbReference>
<dbReference type="InterPro" id="IPR001190">
    <property type="entry name" value="SRCR"/>
</dbReference>
<feature type="domain" description="SRCR" evidence="8">
    <location>
        <begin position="376"/>
        <end position="471"/>
    </location>
</feature>
<feature type="non-terminal residue" evidence="9">
    <location>
        <position position="471"/>
    </location>
</feature>
<keyword evidence="4" id="KW-0325">Glycoprotein</keyword>
<dbReference type="GO" id="GO:0005615">
    <property type="term" value="C:extracellular space"/>
    <property type="evidence" value="ECO:0007669"/>
    <property type="project" value="TreeGrafter"/>
</dbReference>
<comment type="subcellular location">
    <subcellularLocation>
        <location evidence="1">Secreted</location>
        <location evidence="1">Extracellular space</location>
        <location evidence="1">Extracellular matrix</location>
    </subcellularLocation>
</comment>
<gene>
    <name evidence="9" type="primary">Marco</name>
    <name evidence="9" type="ORF">VIDCHA_R05173</name>
</gene>
<dbReference type="Proteomes" id="UP000634236">
    <property type="component" value="Unassembled WGS sequence"/>
</dbReference>
<name>A0A851KF02_VIDCH</name>
<evidence type="ECO:0000256" key="1">
    <source>
        <dbReference type="ARBA" id="ARBA00004498"/>
    </source>
</evidence>
<proteinExistence type="predicted"/>
<dbReference type="GO" id="GO:0016020">
    <property type="term" value="C:membrane"/>
    <property type="evidence" value="ECO:0007669"/>
    <property type="project" value="InterPro"/>
</dbReference>
<dbReference type="GO" id="GO:0031012">
    <property type="term" value="C:extracellular matrix"/>
    <property type="evidence" value="ECO:0007669"/>
    <property type="project" value="TreeGrafter"/>
</dbReference>
<keyword evidence="2" id="KW-0272">Extracellular matrix</keyword>
<keyword evidence="3 5" id="KW-1015">Disulfide bond</keyword>
<evidence type="ECO:0000256" key="3">
    <source>
        <dbReference type="ARBA" id="ARBA00023157"/>
    </source>
</evidence>
<dbReference type="PANTHER" id="PTHR24023:SF1082">
    <property type="entry name" value="COLLAGEN TRIPLE HELIX REPEAT"/>
    <property type="match status" value="1"/>
</dbReference>
<evidence type="ECO:0000256" key="6">
    <source>
        <dbReference type="SAM" id="MobiDB-lite"/>
    </source>
</evidence>
<evidence type="ECO:0000256" key="4">
    <source>
        <dbReference type="ARBA" id="ARBA00023180"/>
    </source>
</evidence>
<feature type="region of interest" description="Disordered" evidence="6">
    <location>
        <begin position="175"/>
        <end position="372"/>
    </location>
</feature>
<feature type="transmembrane region" description="Helical" evidence="7">
    <location>
        <begin position="55"/>
        <end position="74"/>
    </location>
</feature>
<sequence length="471" mass="48760">MKITDKYGEDGNSSDMNSFSISEKIGFASPATTTFQISEPRSQKKASTCCARTALSIYLLLLTAGQGLLMYKVFKMQRQILKLQEQNASYTEEILQSYSANNLALSRSSTWKDFLMRHEENWRRSLEEEITIIKSNNANLMMRMNNITLVAGPPGRKGDPGLPGMKHQKNGVVLAGVHGPQGEKGSKGAPGPAGPSGGPGVKGEKGEMGIAGPQGQKGDMGKKGDPGLQGPMGPQGQPGFPGVPGDKGNPGKPGPPGPKGEAGATGQLGPPGSPGLEGRPGQKGEKGDQGPKGSPGTALLKPRTRPPGQKGAKGDQGPTGTPGPAGQKGTKGDYGTKGVKGEPGLKGAKGDTGFSGSSGPKGSKGEKGEVGPGNYVRIVGGSRRGRVEIFYRGSWGTICDDGWSTREAGVVCRMLGFSQAVSFFTATPGTGQIWLDDVSCTGSEISITDCSKRAWGENNCSHGEDVGVECA</sequence>
<keyword evidence="7" id="KW-0472">Membrane</keyword>
<feature type="compositionally biased region" description="Low complexity" evidence="6">
    <location>
        <begin position="315"/>
        <end position="328"/>
    </location>
</feature>
<dbReference type="PROSITE" id="PS00420">
    <property type="entry name" value="SRCR_1"/>
    <property type="match status" value="1"/>
</dbReference>
<dbReference type="PRINTS" id="PR00258">
    <property type="entry name" value="SPERACTRCPTR"/>
</dbReference>
<comment type="caution">
    <text evidence="5">Lacks conserved residue(s) required for the propagation of feature annotation.</text>
</comment>
<dbReference type="FunFam" id="3.10.250.10:FF:000011">
    <property type="entry name" value="Scavenger receptor class A member 5"/>
    <property type="match status" value="1"/>
</dbReference>
<organism evidence="9 10">
    <name type="scientific">Vidua chalybeata</name>
    <name type="common">Village indigobird</name>
    <dbReference type="NCBI Taxonomy" id="81927"/>
    <lineage>
        <taxon>Eukaryota</taxon>
        <taxon>Metazoa</taxon>
        <taxon>Chordata</taxon>
        <taxon>Craniata</taxon>
        <taxon>Vertebrata</taxon>
        <taxon>Euteleostomi</taxon>
        <taxon>Archelosauria</taxon>
        <taxon>Archosauria</taxon>
        <taxon>Dinosauria</taxon>
        <taxon>Saurischia</taxon>
        <taxon>Theropoda</taxon>
        <taxon>Coelurosauria</taxon>
        <taxon>Aves</taxon>
        <taxon>Neognathae</taxon>
        <taxon>Neoaves</taxon>
        <taxon>Telluraves</taxon>
        <taxon>Australaves</taxon>
        <taxon>Passeriformes</taxon>
        <taxon>Passeroidea</taxon>
        <taxon>Estrildidae</taxon>
        <taxon>Viduinae</taxon>
        <taxon>Vidua</taxon>
    </lineage>
</organism>
<dbReference type="SUPFAM" id="SSF56487">
    <property type="entry name" value="SRCR-like"/>
    <property type="match status" value="1"/>
</dbReference>
<feature type="compositionally biased region" description="Low complexity" evidence="6">
    <location>
        <begin position="226"/>
        <end position="247"/>
    </location>
</feature>
<feature type="disulfide bond" evidence="5">
    <location>
        <begin position="440"/>
        <end position="450"/>
    </location>
</feature>
<comment type="caution">
    <text evidence="9">The sequence shown here is derived from an EMBL/GenBank/DDBJ whole genome shotgun (WGS) entry which is preliminary data.</text>
</comment>
<keyword evidence="7" id="KW-1133">Transmembrane helix</keyword>
<evidence type="ECO:0000313" key="10">
    <source>
        <dbReference type="Proteomes" id="UP000634236"/>
    </source>
</evidence>